<gene>
    <name evidence="1" type="ORF">A2V81_00785</name>
</gene>
<accession>A0A1F4XHX7</accession>
<reference evidence="1 2" key="1">
    <citation type="journal article" date="2016" name="Nat. Commun.">
        <title>Thousands of microbial genomes shed light on interconnected biogeochemical processes in an aquifer system.</title>
        <authorList>
            <person name="Anantharaman K."/>
            <person name="Brown C.T."/>
            <person name="Hug L.A."/>
            <person name="Sharon I."/>
            <person name="Castelle C.J."/>
            <person name="Probst A.J."/>
            <person name="Thomas B.C."/>
            <person name="Singh A."/>
            <person name="Wilkins M.J."/>
            <person name="Karaoz U."/>
            <person name="Brodie E.L."/>
            <person name="Williams K.H."/>
            <person name="Hubbard S.S."/>
            <person name="Banfield J.F."/>
        </authorList>
    </citation>
    <scope>NUCLEOTIDE SEQUENCE [LARGE SCALE GENOMIC DNA]</scope>
</reference>
<protein>
    <submittedName>
        <fullName evidence="1">Uncharacterized protein</fullName>
    </submittedName>
</protein>
<dbReference type="EMBL" id="MEWR01000028">
    <property type="protein sequence ID" value="OGC81331.1"/>
    <property type="molecule type" value="Genomic_DNA"/>
</dbReference>
<sequence>MNLRTIQNDSKYIRENAQVFSDEIYTDDTSNSVEARLLDTVYAKRIREAMMEVLNPKEIAIFEDKIILEKQWHEIALSAGVTIKKAKQVFQRTLSALKRAYVKPKFGHRNDHFLKEILQARRRTLAALRGQPLKPNDDYQRFFDMLLGQ</sequence>
<dbReference type="STRING" id="1817814.A2V81_00785"/>
<organism evidence="1 2">
    <name type="scientific">Candidatus Abawacabacteria bacterium RBG_16_42_10</name>
    <dbReference type="NCBI Taxonomy" id="1817814"/>
    <lineage>
        <taxon>Bacteria</taxon>
        <taxon>Candidatus Abawacaibacteriota</taxon>
    </lineage>
</organism>
<dbReference type="AlphaFoldDB" id="A0A1F4XHX7"/>
<dbReference type="SUPFAM" id="SSF88659">
    <property type="entry name" value="Sigma3 and sigma4 domains of RNA polymerase sigma factors"/>
    <property type="match status" value="1"/>
</dbReference>
<dbReference type="Proteomes" id="UP000177614">
    <property type="component" value="Unassembled WGS sequence"/>
</dbReference>
<evidence type="ECO:0000313" key="1">
    <source>
        <dbReference type="EMBL" id="OGC81331.1"/>
    </source>
</evidence>
<evidence type="ECO:0000313" key="2">
    <source>
        <dbReference type="Proteomes" id="UP000177614"/>
    </source>
</evidence>
<proteinExistence type="predicted"/>
<dbReference type="InterPro" id="IPR013324">
    <property type="entry name" value="RNA_pol_sigma_r3/r4-like"/>
</dbReference>
<comment type="caution">
    <text evidence="1">The sequence shown here is derived from an EMBL/GenBank/DDBJ whole genome shotgun (WGS) entry which is preliminary data.</text>
</comment>
<name>A0A1F4XHX7_9BACT</name>